<dbReference type="InterPro" id="IPR012675">
    <property type="entry name" value="Beta-grasp_dom_sf"/>
</dbReference>
<dbReference type="InterPro" id="IPR016155">
    <property type="entry name" value="Mopterin_synth/thiamin_S_b"/>
</dbReference>
<evidence type="ECO:0000313" key="1">
    <source>
        <dbReference type="EMBL" id="VVE11975.1"/>
    </source>
</evidence>
<gene>
    <name evidence="1" type="ORF">PCO31110_02704</name>
</gene>
<dbReference type="PANTHER" id="PTHR38031">
    <property type="entry name" value="SULFUR CARRIER PROTEIN SLR0821-RELATED"/>
    <property type="match status" value="1"/>
</dbReference>
<dbReference type="SUPFAM" id="SSF54285">
    <property type="entry name" value="MoaD/ThiS"/>
    <property type="match status" value="1"/>
</dbReference>
<organism evidence="1 2">
    <name type="scientific">Pandoraea communis</name>
    <dbReference type="NCBI Taxonomy" id="2508297"/>
    <lineage>
        <taxon>Bacteria</taxon>
        <taxon>Pseudomonadati</taxon>
        <taxon>Pseudomonadota</taxon>
        <taxon>Betaproteobacteria</taxon>
        <taxon>Burkholderiales</taxon>
        <taxon>Burkholderiaceae</taxon>
        <taxon>Pandoraea</taxon>
    </lineage>
</organism>
<dbReference type="AlphaFoldDB" id="A0A5E4VLL8"/>
<accession>A0A5E4VLL8</accession>
<proteinExistence type="predicted"/>
<dbReference type="PANTHER" id="PTHR38031:SF1">
    <property type="entry name" value="SULFUR CARRIER PROTEIN CYSO"/>
    <property type="match status" value="1"/>
</dbReference>
<sequence length="122" mass="13492">MHTARAILIVYTESLVLIALRIRVSPRHPHGRDMATVTFAPAIQRHVSVDAQSVDGPTVRDVLAQCVAHTPELRGYLFNDQGRLRAHVAVFVDGWLIRDRRSLSDPLEDASRVYVAQALSGG</sequence>
<protein>
    <submittedName>
        <fullName evidence="1">Thiamine biosynthesis protein ThiS</fullName>
    </submittedName>
</protein>
<reference evidence="1 2" key="1">
    <citation type="submission" date="2019-08" db="EMBL/GenBank/DDBJ databases">
        <authorList>
            <person name="Peeters C."/>
        </authorList>
    </citation>
    <scope>NUCLEOTIDE SEQUENCE [LARGE SCALE GENOMIC DNA]</scope>
    <source>
        <strain evidence="1 2">LMG 31110</strain>
    </source>
</reference>
<dbReference type="EMBL" id="CABPSJ010000003">
    <property type="protein sequence ID" value="VVE11975.1"/>
    <property type="molecule type" value="Genomic_DNA"/>
</dbReference>
<evidence type="ECO:0000313" key="2">
    <source>
        <dbReference type="Proteomes" id="UP000337189"/>
    </source>
</evidence>
<dbReference type="InterPro" id="IPR052045">
    <property type="entry name" value="Sulfur_Carrier/Prot_Modifier"/>
</dbReference>
<dbReference type="CDD" id="cd17040">
    <property type="entry name" value="Ubl_MoaD_like"/>
    <property type="match status" value="1"/>
</dbReference>
<dbReference type="Proteomes" id="UP000337189">
    <property type="component" value="Unassembled WGS sequence"/>
</dbReference>
<name>A0A5E4VLL8_9BURK</name>
<dbReference type="Gene3D" id="3.10.20.30">
    <property type="match status" value="1"/>
</dbReference>